<feature type="transmembrane region" description="Helical" evidence="11">
    <location>
        <begin position="451"/>
        <end position="470"/>
    </location>
</feature>
<feature type="transmembrane region" description="Helical" evidence="11">
    <location>
        <begin position="50"/>
        <end position="70"/>
    </location>
</feature>
<evidence type="ECO:0000256" key="7">
    <source>
        <dbReference type="ARBA" id="ARBA00022833"/>
    </source>
</evidence>
<dbReference type="SUPFAM" id="SSF103473">
    <property type="entry name" value="MFS general substrate transporter"/>
    <property type="match status" value="1"/>
</dbReference>
<evidence type="ECO:0000256" key="3">
    <source>
        <dbReference type="ARBA" id="ARBA00022448"/>
    </source>
</evidence>
<feature type="transmembrane region" description="Helical" evidence="11">
    <location>
        <begin position="320"/>
        <end position="340"/>
    </location>
</feature>
<keyword evidence="6" id="KW-0863">Zinc-finger</keyword>
<feature type="transmembrane region" description="Helical" evidence="11">
    <location>
        <begin position="418"/>
        <end position="439"/>
    </location>
</feature>
<evidence type="ECO:0000259" key="13">
    <source>
        <dbReference type="PROSITE" id="PS51292"/>
    </source>
</evidence>
<evidence type="ECO:0008006" key="16">
    <source>
        <dbReference type="Google" id="ProtNLM"/>
    </source>
</evidence>
<reference evidence="15" key="1">
    <citation type="submission" date="2017-03" db="EMBL/GenBank/DDBJ databases">
        <title>Genomes of endolithic fungi from Antarctica.</title>
        <authorList>
            <person name="Coleine C."/>
            <person name="Masonjones S."/>
            <person name="Stajich J.E."/>
        </authorList>
    </citation>
    <scope>NUCLEOTIDE SEQUENCE [LARGE SCALE GENOMIC DNA]</scope>
    <source>
        <strain evidence="15">CCFEE 5527</strain>
    </source>
</reference>
<protein>
    <recommendedName>
        <fullName evidence="16">RING-CH-type domain-containing protein</fullName>
    </recommendedName>
</protein>
<dbReference type="InterPro" id="IPR013083">
    <property type="entry name" value="Znf_RING/FYVE/PHD"/>
</dbReference>
<name>A0A1V8TGS8_9PEZI</name>
<dbReference type="SMART" id="SM00744">
    <property type="entry name" value="RINGv"/>
    <property type="match status" value="1"/>
</dbReference>
<gene>
    <name evidence="14" type="ORF">B0A48_03891</name>
</gene>
<organism evidence="14 15">
    <name type="scientific">Cryoendolithus antarcticus</name>
    <dbReference type="NCBI Taxonomy" id="1507870"/>
    <lineage>
        <taxon>Eukaryota</taxon>
        <taxon>Fungi</taxon>
        <taxon>Dikarya</taxon>
        <taxon>Ascomycota</taxon>
        <taxon>Pezizomycotina</taxon>
        <taxon>Dothideomycetes</taxon>
        <taxon>Dothideomycetidae</taxon>
        <taxon>Cladosporiales</taxon>
        <taxon>Cladosporiaceae</taxon>
        <taxon>Cryoendolithus</taxon>
    </lineage>
</organism>
<evidence type="ECO:0000256" key="1">
    <source>
        <dbReference type="ARBA" id="ARBA00004141"/>
    </source>
</evidence>
<dbReference type="GO" id="GO:0005886">
    <property type="term" value="C:plasma membrane"/>
    <property type="evidence" value="ECO:0007669"/>
    <property type="project" value="TreeGrafter"/>
</dbReference>
<evidence type="ECO:0000256" key="6">
    <source>
        <dbReference type="ARBA" id="ARBA00022771"/>
    </source>
</evidence>
<dbReference type="SUPFAM" id="SSF57850">
    <property type="entry name" value="RING/U-box"/>
    <property type="match status" value="1"/>
</dbReference>
<feature type="domain" description="RING-CH-type" evidence="13">
    <location>
        <begin position="616"/>
        <end position="687"/>
    </location>
</feature>
<feature type="domain" description="Major facilitator superfamily (MFS) profile" evidence="12">
    <location>
        <begin position="53"/>
        <end position="512"/>
    </location>
</feature>
<dbReference type="PROSITE" id="PS50850">
    <property type="entry name" value="MFS"/>
    <property type="match status" value="1"/>
</dbReference>
<evidence type="ECO:0000259" key="12">
    <source>
        <dbReference type="PROSITE" id="PS50850"/>
    </source>
</evidence>
<dbReference type="GO" id="GO:0008270">
    <property type="term" value="F:zinc ion binding"/>
    <property type="evidence" value="ECO:0007669"/>
    <property type="project" value="UniProtKB-KW"/>
</dbReference>
<feature type="compositionally biased region" description="Low complexity" evidence="10">
    <location>
        <begin position="961"/>
        <end position="976"/>
    </location>
</feature>
<dbReference type="AlphaFoldDB" id="A0A1V8TGS8"/>
<feature type="transmembrane region" description="Helical" evidence="11">
    <location>
        <begin position="1050"/>
        <end position="1069"/>
    </location>
</feature>
<feature type="region of interest" description="Disordered" evidence="10">
    <location>
        <begin position="868"/>
        <end position="897"/>
    </location>
</feature>
<feature type="transmembrane region" description="Helical" evidence="11">
    <location>
        <begin position="117"/>
        <end position="137"/>
    </location>
</feature>
<dbReference type="PROSITE" id="PS51292">
    <property type="entry name" value="ZF_RING_CH"/>
    <property type="match status" value="1"/>
</dbReference>
<evidence type="ECO:0000256" key="10">
    <source>
        <dbReference type="SAM" id="MobiDB-lite"/>
    </source>
</evidence>
<feature type="transmembrane region" description="Helical" evidence="11">
    <location>
        <begin position="247"/>
        <end position="273"/>
    </location>
</feature>
<dbReference type="PANTHER" id="PTHR23501">
    <property type="entry name" value="MAJOR FACILITATOR SUPERFAMILY"/>
    <property type="match status" value="1"/>
</dbReference>
<evidence type="ECO:0000313" key="14">
    <source>
        <dbReference type="EMBL" id="OQO10593.1"/>
    </source>
</evidence>
<evidence type="ECO:0000256" key="4">
    <source>
        <dbReference type="ARBA" id="ARBA00022692"/>
    </source>
</evidence>
<keyword evidence="4 11" id="KW-0812">Transmembrane</keyword>
<feature type="transmembrane region" description="Helical" evidence="11">
    <location>
        <begin position="279"/>
        <end position="300"/>
    </location>
</feature>
<keyword evidence="15" id="KW-1185">Reference proteome</keyword>
<feature type="transmembrane region" description="Helical" evidence="11">
    <location>
        <begin position="176"/>
        <end position="195"/>
    </location>
</feature>
<evidence type="ECO:0000256" key="8">
    <source>
        <dbReference type="ARBA" id="ARBA00022989"/>
    </source>
</evidence>
<feature type="region of interest" description="Disordered" evidence="10">
    <location>
        <begin position="1"/>
        <end position="41"/>
    </location>
</feature>
<keyword evidence="7" id="KW-0862">Zinc</keyword>
<comment type="subcellular location">
    <subcellularLocation>
        <location evidence="1">Membrane</location>
        <topology evidence="1">Multi-pass membrane protein</topology>
    </subcellularLocation>
</comment>
<accession>A0A1V8TGS8</accession>
<feature type="region of interest" description="Disordered" evidence="10">
    <location>
        <begin position="927"/>
        <end position="976"/>
    </location>
</feature>
<dbReference type="InterPro" id="IPR036259">
    <property type="entry name" value="MFS_trans_sf"/>
</dbReference>
<feature type="region of interest" description="Disordered" evidence="10">
    <location>
        <begin position="549"/>
        <end position="615"/>
    </location>
</feature>
<dbReference type="InterPro" id="IPR020846">
    <property type="entry name" value="MFS_dom"/>
</dbReference>
<dbReference type="Gene3D" id="1.20.1250.20">
    <property type="entry name" value="MFS general substrate transporter like domains"/>
    <property type="match status" value="2"/>
</dbReference>
<feature type="transmembrane region" description="Helical" evidence="11">
    <location>
        <begin position="207"/>
        <end position="226"/>
    </location>
</feature>
<dbReference type="InParanoid" id="A0A1V8TGS8"/>
<feature type="transmembrane region" description="Helical" evidence="11">
    <location>
        <begin position="90"/>
        <end position="110"/>
    </location>
</feature>
<keyword evidence="3" id="KW-0813">Transport</keyword>
<feature type="transmembrane region" description="Helical" evidence="11">
    <location>
        <begin position="386"/>
        <end position="406"/>
    </location>
</feature>
<comment type="similarity">
    <text evidence="2">Belongs to the major facilitator superfamily. TCR/Tet family.</text>
</comment>
<dbReference type="InterPro" id="IPR011701">
    <property type="entry name" value="MFS"/>
</dbReference>
<keyword evidence="9 11" id="KW-0472">Membrane</keyword>
<evidence type="ECO:0000256" key="2">
    <source>
        <dbReference type="ARBA" id="ARBA00007520"/>
    </source>
</evidence>
<evidence type="ECO:0000256" key="11">
    <source>
        <dbReference type="SAM" id="Phobius"/>
    </source>
</evidence>
<dbReference type="PANTHER" id="PTHR23501:SF12">
    <property type="entry name" value="MAJOR FACILITATOR SUPERFAMILY (MFS) PROFILE DOMAIN-CONTAINING PROTEIN-RELATED"/>
    <property type="match status" value="1"/>
</dbReference>
<evidence type="ECO:0000313" key="15">
    <source>
        <dbReference type="Proteomes" id="UP000192596"/>
    </source>
</evidence>
<dbReference type="Gene3D" id="3.30.40.10">
    <property type="entry name" value="Zinc/RING finger domain, C3HC4 (zinc finger)"/>
    <property type="match status" value="1"/>
</dbReference>
<dbReference type="GO" id="GO:0022857">
    <property type="term" value="F:transmembrane transporter activity"/>
    <property type="evidence" value="ECO:0007669"/>
    <property type="project" value="InterPro"/>
</dbReference>
<evidence type="ECO:0000256" key="9">
    <source>
        <dbReference type="ARBA" id="ARBA00023136"/>
    </source>
</evidence>
<dbReference type="EMBL" id="NAJO01000008">
    <property type="protein sequence ID" value="OQO10593.1"/>
    <property type="molecule type" value="Genomic_DNA"/>
</dbReference>
<dbReference type="Proteomes" id="UP000192596">
    <property type="component" value="Unassembled WGS sequence"/>
</dbReference>
<dbReference type="InterPro" id="IPR011016">
    <property type="entry name" value="Znf_RING-CH"/>
</dbReference>
<feature type="compositionally biased region" description="Basic and acidic residues" evidence="10">
    <location>
        <begin position="28"/>
        <end position="39"/>
    </location>
</feature>
<dbReference type="OrthoDB" id="10021397at2759"/>
<keyword evidence="5" id="KW-0479">Metal-binding</keyword>
<proteinExistence type="inferred from homology"/>
<evidence type="ECO:0000256" key="5">
    <source>
        <dbReference type="ARBA" id="ARBA00022723"/>
    </source>
</evidence>
<sequence length="1093" mass="118211">MSALLAVDEPTTGNLAMANDTGSSSDMEAVREKTDAPREHPRKNIRSSTWILSLIGLYLGALLYGLDTTIAANLQSPIYEAFKDIQNLPWIGIGFPMASVAVILLLGRLYGLFDIKILMISSVVIFEAGSALCGAAPNSAALVVGRVIAGIGGAGMYLGALTYLSIFTTERELPLYNALIGLSWGTGAILGPVVGGAFADSNATWRWAFYINLPLAGLLSPVYLFVFPSFSLRPKEPIIAKLKALDWTGAVLNGATFVLFMIALTFSGSTYAWNSGPAIALWVIWGAVLMAFILQQAFAVFTTPVDRIFPVHFLKSKELVLLYICTSCAAAANAATLYYIPLFFSFTHGDTALQVAVRLLPFIIMFIFFVMVAGGSLPVLGRYAPYYTIGSALALTGSALMFTIRADTSVAKIYGYEILIGAGTGLMFQNAYAVVAAIVEPEDKANAVGYINVAQIGTIAIALSIAGSLFENLGVRFLRHALEEFHPSVEALQGALAGTESVLLSGGNPEITRITIDTVAYTISRTFAIGISASALGLEKANAWAMNSEAPVPPQQRRASPGHSPGEARTPIRTRSATSEDSETLWLHDPPTDAPAWEQEKPTEASRPSLATSKPVEDESERKCWICFSDSTEDTPETSPWRDPCPCALVAHEECLLDWIADMESPKNTRKKGEILCPQCKSEIKLARPTDIIVDAARGIEHMSERLILPGAAVIVTKMVHSACIGFGDHAIHRIFGAEAGYRILKPLYASLIAPPVDLDMPVQQIAAQILSRSLEHSKHWRVHFGLPLVAPLLILSRTTLADSVIPVLPVLFFATQPVASHEGLDFTSWPPSASMAFAVLPYLRVAYNTYYDKVWAARERQWLKEIQPRSGSSQNDDGAEQANGDAVPAPAADEEDGDIFEVRIDGGIFQDWQGDVDQFDNVAAQNQMPPGQAMPLNQDAAAAPPNIVDNRPPVQPAPEPQANAQPAPQALQNAQGERRLSFSPVAIAETVLGALVFPMIAEVSGEVLRGVLPSTWTTVAAASASRFSFLSSPRPGAKGLLQEKWGRSLVGGCLFVVFKDAIMLYVRWKMARMHRNRRILDVDRSKVNRNER</sequence>
<feature type="transmembrane region" description="Helical" evidence="11">
    <location>
        <begin position="352"/>
        <end position="374"/>
    </location>
</feature>
<feature type="transmembrane region" description="Helical" evidence="11">
    <location>
        <begin position="143"/>
        <end position="164"/>
    </location>
</feature>
<dbReference type="Pfam" id="PF07690">
    <property type="entry name" value="MFS_1"/>
    <property type="match status" value="1"/>
</dbReference>
<comment type="caution">
    <text evidence="14">The sequence shown here is derived from an EMBL/GenBank/DDBJ whole genome shotgun (WGS) entry which is preliminary data.</text>
</comment>
<keyword evidence="8 11" id="KW-1133">Transmembrane helix</keyword>